<reference evidence="1" key="2">
    <citation type="journal article" date="2021" name="Genome Biol. Evol.">
        <title>Developing a high-quality reference genome for a parasitic bivalve with doubly uniparental inheritance (Bivalvia: Unionida).</title>
        <authorList>
            <person name="Smith C.H."/>
        </authorList>
    </citation>
    <scope>NUCLEOTIDE SEQUENCE</scope>
    <source>
        <strain evidence="1">CHS0354</strain>
        <tissue evidence="1">Mantle</tissue>
    </source>
</reference>
<sequence>MLDAFVDPELLSPKSVQHSLALRGFADKANELHLPGFGIRVFLLLDLLPTKANKTSLPTQLYFTVGEEEF</sequence>
<keyword evidence="2" id="KW-1185">Reference proteome</keyword>
<name>A0AAE0VUV5_9BIVA</name>
<evidence type="ECO:0000313" key="2">
    <source>
        <dbReference type="Proteomes" id="UP001195483"/>
    </source>
</evidence>
<dbReference type="EMBL" id="JAEAOA010002345">
    <property type="protein sequence ID" value="KAK3590057.1"/>
    <property type="molecule type" value="Genomic_DNA"/>
</dbReference>
<organism evidence="1 2">
    <name type="scientific">Potamilus streckersoni</name>
    <dbReference type="NCBI Taxonomy" id="2493646"/>
    <lineage>
        <taxon>Eukaryota</taxon>
        <taxon>Metazoa</taxon>
        <taxon>Spiralia</taxon>
        <taxon>Lophotrochozoa</taxon>
        <taxon>Mollusca</taxon>
        <taxon>Bivalvia</taxon>
        <taxon>Autobranchia</taxon>
        <taxon>Heteroconchia</taxon>
        <taxon>Palaeoheterodonta</taxon>
        <taxon>Unionida</taxon>
        <taxon>Unionoidea</taxon>
        <taxon>Unionidae</taxon>
        <taxon>Ambleminae</taxon>
        <taxon>Lampsilini</taxon>
        <taxon>Potamilus</taxon>
    </lineage>
</organism>
<dbReference type="Proteomes" id="UP001195483">
    <property type="component" value="Unassembled WGS sequence"/>
</dbReference>
<comment type="caution">
    <text evidence="1">The sequence shown here is derived from an EMBL/GenBank/DDBJ whole genome shotgun (WGS) entry which is preliminary data.</text>
</comment>
<gene>
    <name evidence="1" type="ORF">CHS0354_041085</name>
</gene>
<proteinExistence type="predicted"/>
<protein>
    <submittedName>
        <fullName evidence="1">Uncharacterized protein</fullName>
    </submittedName>
</protein>
<evidence type="ECO:0000313" key="1">
    <source>
        <dbReference type="EMBL" id="KAK3590057.1"/>
    </source>
</evidence>
<dbReference type="AlphaFoldDB" id="A0AAE0VUV5"/>
<accession>A0AAE0VUV5</accession>
<reference evidence="1" key="1">
    <citation type="journal article" date="2021" name="Genome Biol. Evol.">
        <title>A High-Quality Reference Genome for a Parasitic Bivalve with Doubly Uniparental Inheritance (Bivalvia: Unionida).</title>
        <authorList>
            <person name="Smith C.H."/>
        </authorList>
    </citation>
    <scope>NUCLEOTIDE SEQUENCE</scope>
    <source>
        <strain evidence="1">CHS0354</strain>
    </source>
</reference>
<reference evidence="1" key="3">
    <citation type="submission" date="2023-05" db="EMBL/GenBank/DDBJ databases">
        <authorList>
            <person name="Smith C.H."/>
        </authorList>
    </citation>
    <scope>NUCLEOTIDE SEQUENCE</scope>
    <source>
        <strain evidence="1">CHS0354</strain>
        <tissue evidence="1">Mantle</tissue>
    </source>
</reference>